<keyword evidence="2" id="KW-0687">Ribonucleoprotein</keyword>
<feature type="compositionally biased region" description="Basic and acidic residues" evidence="1">
    <location>
        <begin position="103"/>
        <end position="116"/>
    </location>
</feature>
<sequence>GSGPPASQKARTQEHHRRRRSRERQLQQHHDHHHRRAGQRHRVELGRNDGLQGQPQVDSLRGAGRCRGRRQEGCRPRRPYARGRGQRSGLGPRECASGAAGGRVHDHVDPRRDSDPAQRCAPKQAASSV</sequence>
<dbReference type="EMBL" id="CADCVY010000029">
    <property type="protein sequence ID" value="CAA9494468.1"/>
    <property type="molecule type" value="Genomic_DNA"/>
</dbReference>
<feature type="compositionally biased region" description="Basic residues" evidence="1">
    <location>
        <begin position="30"/>
        <end position="40"/>
    </location>
</feature>
<organism evidence="2">
    <name type="scientific">uncultured Sphingomonas sp</name>
    <dbReference type="NCBI Taxonomy" id="158754"/>
    <lineage>
        <taxon>Bacteria</taxon>
        <taxon>Pseudomonadati</taxon>
        <taxon>Pseudomonadota</taxon>
        <taxon>Alphaproteobacteria</taxon>
        <taxon>Sphingomonadales</taxon>
        <taxon>Sphingomonadaceae</taxon>
        <taxon>Sphingomonas</taxon>
        <taxon>environmental samples</taxon>
    </lineage>
</organism>
<evidence type="ECO:0000256" key="1">
    <source>
        <dbReference type="SAM" id="MobiDB-lite"/>
    </source>
</evidence>
<accession>A0A6J4SHV3</accession>
<feature type="non-terminal residue" evidence="2">
    <location>
        <position position="129"/>
    </location>
</feature>
<protein>
    <submittedName>
        <fullName evidence="2">SSU ribosomal protein S11p (S14e)</fullName>
    </submittedName>
</protein>
<keyword evidence="2" id="KW-0689">Ribosomal protein</keyword>
<dbReference type="GO" id="GO:0005840">
    <property type="term" value="C:ribosome"/>
    <property type="evidence" value="ECO:0007669"/>
    <property type="project" value="UniProtKB-KW"/>
</dbReference>
<proteinExistence type="predicted"/>
<gene>
    <name evidence="2" type="ORF">AVDCRST_MAG44-396</name>
</gene>
<feature type="compositionally biased region" description="Basic residues" evidence="1">
    <location>
        <begin position="76"/>
        <end position="85"/>
    </location>
</feature>
<evidence type="ECO:0000313" key="2">
    <source>
        <dbReference type="EMBL" id="CAA9494468.1"/>
    </source>
</evidence>
<dbReference type="AlphaFoldDB" id="A0A6J4SHV3"/>
<name>A0A6J4SHV3_9SPHN</name>
<feature type="non-terminal residue" evidence="2">
    <location>
        <position position="1"/>
    </location>
</feature>
<reference evidence="2" key="1">
    <citation type="submission" date="2020-02" db="EMBL/GenBank/DDBJ databases">
        <authorList>
            <person name="Meier V. D."/>
        </authorList>
    </citation>
    <scope>NUCLEOTIDE SEQUENCE</scope>
    <source>
        <strain evidence="2">AVDCRST_MAG44</strain>
    </source>
</reference>
<feature type="region of interest" description="Disordered" evidence="1">
    <location>
        <begin position="1"/>
        <end position="129"/>
    </location>
</feature>